<gene>
    <name evidence="2" type="ORF">ZNDK_0088</name>
</gene>
<dbReference type="InterPro" id="IPR011330">
    <property type="entry name" value="Glyco_hydro/deAcase_b/a-brl"/>
</dbReference>
<dbReference type="SUPFAM" id="SSF88713">
    <property type="entry name" value="Glycoside hydrolase/deacetylase"/>
    <property type="match status" value="1"/>
</dbReference>
<comment type="caution">
    <text evidence="2">The sequence shown here is derived from an EMBL/GenBank/DDBJ whole genome shotgun (WGS) entry which is preliminary data.</text>
</comment>
<evidence type="ECO:0000313" key="3">
    <source>
        <dbReference type="Proteomes" id="UP000505077"/>
    </source>
</evidence>
<dbReference type="Proteomes" id="UP000505077">
    <property type="component" value="Unassembled WGS sequence"/>
</dbReference>
<name>A0A6L2R419_9BACT</name>
<feature type="compositionally biased region" description="Basic and acidic residues" evidence="1">
    <location>
        <begin position="1"/>
        <end position="20"/>
    </location>
</feature>
<evidence type="ECO:0000313" key="2">
    <source>
        <dbReference type="EMBL" id="GFH62317.1"/>
    </source>
</evidence>
<organism evidence="2 3">
    <name type="scientific">Candidatus Desulfovibrio kirbyi</name>
    <dbReference type="NCBI Taxonomy" id="2696086"/>
    <lineage>
        <taxon>Bacteria</taxon>
        <taxon>Pseudomonadati</taxon>
        <taxon>Thermodesulfobacteriota</taxon>
        <taxon>Desulfovibrionia</taxon>
        <taxon>Desulfovibrionales</taxon>
        <taxon>Desulfovibrionaceae</taxon>
        <taxon>Desulfovibrio</taxon>
    </lineage>
</organism>
<dbReference type="EMBL" id="BLLL01000001">
    <property type="protein sequence ID" value="GFH62317.1"/>
    <property type="molecule type" value="Genomic_DNA"/>
</dbReference>
<evidence type="ECO:0008006" key="4">
    <source>
        <dbReference type="Google" id="ProtNLM"/>
    </source>
</evidence>
<sequence>MECRTCSRADEQGQADDNHRPKATSPLLVIVSLDVEEEGLFSGRYASSDCTVRNVSLLPRLAPLTRELGFPLTLFCTHTVFASIEARPVLAFMRDHCNAEIAAHLHHWSTPPLHEANPVAAPTRTDKLPRDLLNQRLQALFRAGREFQGAPLTSFRMGRWDLKGTVRPLLREHGVTVDSSVCPLRVFKNGPDHFLAPPDPYWCDDLLEAPVTQVAIWPLSARLWHRRAPSGMLDRFHFFGVASANPVWHAARVMRLAARLHVRRGGRVLTLFWHSSELLPGASPHIRNENDADRLVKKIYNYLKWIKEKFPVQGVTAAQLYGMPLAFPRAHPGKGQGDW</sequence>
<dbReference type="AlphaFoldDB" id="A0A6L2R419"/>
<accession>A0A6L2R419</accession>
<evidence type="ECO:0000256" key="1">
    <source>
        <dbReference type="SAM" id="MobiDB-lite"/>
    </source>
</evidence>
<reference evidence="2 3" key="1">
    <citation type="journal article" date="2020" name="ISME J.">
        <title>Parallel Reductive Genome Evolution in Desulfovibrio Ectosymbionts Independently Acquired by Trichonympha Protists in the Termite Gut.</title>
        <authorList>
            <person name="Takeuchi M."/>
            <person name="Kuwahara H."/>
            <person name="Murakami T."/>
            <person name="Takahashi K."/>
            <person name="Kajitani R."/>
            <person name="Toyoda A."/>
            <person name="Itoh T."/>
            <person name="Ohkuma M."/>
            <person name="Hongoh Y."/>
        </authorList>
    </citation>
    <scope>NUCLEOTIDE SEQUENCE [LARGE SCALE GENOMIC DNA]</scope>
    <source>
        <strain evidence="2">ZnDsv-02</strain>
    </source>
</reference>
<dbReference type="GO" id="GO:0005975">
    <property type="term" value="P:carbohydrate metabolic process"/>
    <property type="evidence" value="ECO:0007669"/>
    <property type="project" value="InterPro"/>
</dbReference>
<feature type="region of interest" description="Disordered" evidence="1">
    <location>
        <begin position="1"/>
        <end position="21"/>
    </location>
</feature>
<protein>
    <recommendedName>
        <fullName evidence="4">Polysaccharide deacetylase</fullName>
    </recommendedName>
</protein>
<dbReference type="Gene3D" id="3.20.20.370">
    <property type="entry name" value="Glycoside hydrolase/deacetylase"/>
    <property type="match status" value="1"/>
</dbReference>
<proteinExistence type="predicted"/>